<sequence>MFERFIFICGYYLILFHIGGNDRDSLPTGSLTSSTLFDFSRSLYYIGLYGGDIKLF</sequence>
<comment type="caution">
    <text evidence="1">The sequence shown here is derived from an EMBL/GenBank/DDBJ whole genome shotgun (WGS) entry which is preliminary data.</text>
</comment>
<protein>
    <submittedName>
        <fullName evidence="1">3786_t:CDS:1</fullName>
    </submittedName>
</protein>
<gene>
    <name evidence="1" type="ORF">DHETER_LOCUS1809</name>
</gene>
<dbReference type="Proteomes" id="UP000789702">
    <property type="component" value="Unassembled WGS sequence"/>
</dbReference>
<evidence type="ECO:0000313" key="1">
    <source>
        <dbReference type="EMBL" id="CAG8473209.1"/>
    </source>
</evidence>
<organism evidence="1 2">
    <name type="scientific">Dentiscutata heterogama</name>
    <dbReference type="NCBI Taxonomy" id="1316150"/>
    <lineage>
        <taxon>Eukaryota</taxon>
        <taxon>Fungi</taxon>
        <taxon>Fungi incertae sedis</taxon>
        <taxon>Mucoromycota</taxon>
        <taxon>Glomeromycotina</taxon>
        <taxon>Glomeromycetes</taxon>
        <taxon>Diversisporales</taxon>
        <taxon>Gigasporaceae</taxon>
        <taxon>Dentiscutata</taxon>
    </lineage>
</organism>
<reference evidence="1" key="1">
    <citation type="submission" date="2021-06" db="EMBL/GenBank/DDBJ databases">
        <authorList>
            <person name="Kallberg Y."/>
            <person name="Tangrot J."/>
            <person name="Rosling A."/>
        </authorList>
    </citation>
    <scope>NUCLEOTIDE SEQUENCE</scope>
    <source>
        <strain evidence="1">IL203A</strain>
    </source>
</reference>
<dbReference type="EMBL" id="CAJVPU010001169">
    <property type="protein sequence ID" value="CAG8473209.1"/>
    <property type="molecule type" value="Genomic_DNA"/>
</dbReference>
<name>A0ACA9KHF3_9GLOM</name>
<proteinExistence type="predicted"/>
<keyword evidence="2" id="KW-1185">Reference proteome</keyword>
<evidence type="ECO:0000313" key="2">
    <source>
        <dbReference type="Proteomes" id="UP000789702"/>
    </source>
</evidence>
<accession>A0ACA9KHF3</accession>